<keyword evidence="5" id="KW-0325">Glycoprotein</keyword>
<reference evidence="7" key="2">
    <citation type="submission" date="2023-05" db="EMBL/GenBank/DDBJ databases">
        <authorList>
            <consortium name="Lawrence Berkeley National Laboratory"/>
            <person name="Steindorff A."/>
            <person name="Hensen N."/>
            <person name="Bonometti L."/>
            <person name="Westerberg I."/>
            <person name="Brannstrom I.O."/>
            <person name="Guillou S."/>
            <person name="Cros-Aarteil S."/>
            <person name="Calhoun S."/>
            <person name="Haridas S."/>
            <person name="Kuo A."/>
            <person name="Mondo S."/>
            <person name="Pangilinan J."/>
            <person name="Riley R."/>
            <person name="Labutti K."/>
            <person name="Andreopoulos B."/>
            <person name="Lipzen A."/>
            <person name="Chen C."/>
            <person name="Yanf M."/>
            <person name="Daum C."/>
            <person name="Ng V."/>
            <person name="Clum A."/>
            <person name="Ohm R."/>
            <person name="Martin F."/>
            <person name="Silar P."/>
            <person name="Natvig D."/>
            <person name="Lalanne C."/>
            <person name="Gautier V."/>
            <person name="Ament-Velasquez S.L."/>
            <person name="Kruys A."/>
            <person name="Hutchinson M.I."/>
            <person name="Powell A.J."/>
            <person name="Barry K."/>
            <person name="Miller A.N."/>
            <person name="Grigoriev I.V."/>
            <person name="Debuchy R."/>
            <person name="Gladieux P."/>
            <person name="Thoren M.H."/>
            <person name="Johannesson H."/>
        </authorList>
    </citation>
    <scope>NUCLEOTIDE SEQUENCE</scope>
    <source>
        <strain evidence="7">CBS 123565</strain>
    </source>
</reference>
<sequence>MPPPIRRGLSPLRLVLAVGYLSLCAATYWIFQSHAARLSNVPPIEAHRARIPLEAHIMSKCPDAKDCLDDLVLPAMQKAQDKVNFTLSFIGTPTENDDGVACKHGPEECLGNIIELCAQKLYPDPKTYLGFAMCLTRDYEHIPQRGLIEDCALEHAIDFRSLNDCATRNDGADGMSMLRGSVQRTAEVRATHTHTPEDETLIYSTSPSIRPSVRPSVRLPAAN</sequence>
<dbReference type="Proteomes" id="UP001304895">
    <property type="component" value="Unassembled WGS sequence"/>
</dbReference>
<comment type="similarity">
    <text evidence="2">Belongs to the GILT family.</text>
</comment>
<organism evidence="7 8">
    <name type="scientific">Trichocladium antarcticum</name>
    <dbReference type="NCBI Taxonomy" id="1450529"/>
    <lineage>
        <taxon>Eukaryota</taxon>
        <taxon>Fungi</taxon>
        <taxon>Dikarya</taxon>
        <taxon>Ascomycota</taxon>
        <taxon>Pezizomycotina</taxon>
        <taxon>Sordariomycetes</taxon>
        <taxon>Sordariomycetidae</taxon>
        <taxon>Sordariales</taxon>
        <taxon>Chaetomiaceae</taxon>
        <taxon>Trichocladium</taxon>
    </lineage>
</organism>
<keyword evidence="8" id="KW-1185">Reference proteome</keyword>
<gene>
    <name evidence="7" type="ORF">BT67DRAFT_441852</name>
</gene>
<proteinExistence type="inferred from homology"/>
<dbReference type="EMBL" id="MU853408">
    <property type="protein sequence ID" value="KAK4134691.1"/>
    <property type="molecule type" value="Genomic_DNA"/>
</dbReference>
<reference evidence="7" key="1">
    <citation type="journal article" date="2023" name="Mol. Phylogenet. Evol.">
        <title>Genome-scale phylogeny and comparative genomics of the fungal order Sordariales.</title>
        <authorList>
            <person name="Hensen N."/>
            <person name="Bonometti L."/>
            <person name="Westerberg I."/>
            <person name="Brannstrom I.O."/>
            <person name="Guillou S."/>
            <person name="Cros-Aarteil S."/>
            <person name="Calhoun S."/>
            <person name="Haridas S."/>
            <person name="Kuo A."/>
            <person name="Mondo S."/>
            <person name="Pangilinan J."/>
            <person name="Riley R."/>
            <person name="LaButti K."/>
            <person name="Andreopoulos B."/>
            <person name="Lipzen A."/>
            <person name="Chen C."/>
            <person name="Yan M."/>
            <person name="Daum C."/>
            <person name="Ng V."/>
            <person name="Clum A."/>
            <person name="Steindorff A."/>
            <person name="Ohm R.A."/>
            <person name="Martin F."/>
            <person name="Silar P."/>
            <person name="Natvig D.O."/>
            <person name="Lalanne C."/>
            <person name="Gautier V."/>
            <person name="Ament-Velasquez S.L."/>
            <person name="Kruys A."/>
            <person name="Hutchinson M.I."/>
            <person name="Powell A.J."/>
            <person name="Barry K."/>
            <person name="Miller A.N."/>
            <person name="Grigoriev I.V."/>
            <person name="Debuchy R."/>
            <person name="Gladieux P."/>
            <person name="Hiltunen Thoren M."/>
            <person name="Johannesson H."/>
        </authorList>
    </citation>
    <scope>NUCLEOTIDE SEQUENCE</scope>
    <source>
        <strain evidence="7">CBS 123565</strain>
    </source>
</reference>
<accession>A0AAN6ZEE0</accession>
<dbReference type="PANTHER" id="PTHR13234">
    <property type="entry name" value="GAMMA-INTERFERON INDUCIBLE LYSOSOMAL THIOL REDUCTASE GILT"/>
    <property type="match status" value="1"/>
</dbReference>
<evidence type="ECO:0000313" key="8">
    <source>
        <dbReference type="Proteomes" id="UP001304895"/>
    </source>
</evidence>
<evidence type="ECO:0008006" key="9">
    <source>
        <dbReference type="Google" id="ProtNLM"/>
    </source>
</evidence>
<protein>
    <recommendedName>
        <fullName evidence="9">Gamma interferon inducible lysosomal thiol reductase</fullName>
    </recommendedName>
</protein>
<evidence type="ECO:0000256" key="4">
    <source>
        <dbReference type="ARBA" id="ARBA00022729"/>
    </source>
</evidence>
<dbReference type="InterPro" id="IPR004911">
    <property type="entry name" value="Interferon-induced_GILT"/>
</dbReference>
<evidence type="ECO:0000256" key="2">
    <source>
        <dbReference type="ARBA" id="ARBA00005679"/>
    </source>
</evidence>
<evidence type="ECO:0000313" key="7">
    <source>
        <dbReference type="EMBL" id="KAK4134691.1"/>
    </source>
</evidence>
<feature type="transmembrane region" description="Helical" evidence="6">
    <location>
        <begin position="12"/>
        <end position="31"/>
    </location>
</feature>
<keyword evidence="6" id="KW-1133">Transmembrane helix</keyword>
<evidence type="ECO:0000256" key="5">
    <source>
        <dbReference type="ARBA" id="ARBA00023180"/>
    </source>
</evidence>
<comment type="caution">
    <text evidence="7">The sequence shown here is derived from an EMBL/GenBank/DDBJ whole genome shotgun (WGS) entry which is preliminary data.</text>
</comment>
<evidence type="ECO:0000256" key="1">
    <source>
        <dbReference type="ARBA" id="ARBA00004613"/>
    </source>
</evidence>
<dbReference type="AlphaFoldDB" id="A0AAN6ZEE0"/>
<keyword evidence="6" id="KW-0472">Membrane</keyword>
<name>A0AAN6ZEE0_9PEZI</name>
<keyword evidence="6" id="KW-0812">Transmembrane</keyword>
<dbReference type="GO" id="GO:0005576">
    <property type="term" value="C:extracellular region"/>
    <property type="evidence" value="ECO:0007669"/>
    <property type="project" value="UniProtKB-SubCell"/>
</dbReference>
<evidence type="ECO:0000256" key="3">
    <source>
        <dbReference type="ARBA" id="ARBA00022525"/>
    </source>
</evidence>
<dbReference type="GO" id="GO:0016671">
    <property type="term" value="F:oxidoreductase activity, acting on a sulfur group of donors, disulfide as acceptor"/>
    <property type="evidence" value="ECO:0007669"/>
    <property type="project" value="InterPro"/>
</dbReference>
<evidence type="ECO:0000256" key="6">
    <source>
        <dbReference type="SAM" id="Phobius"/>
    </source>
</evidence>
<dbReference type="PANTHER" id="PTHR13234:SF8">
    <property type="entry name" value="GAMMA-INTERFERON-INDUCIBLE LYSOSOMAL THIOL REDUCTASE"/>
    <property type="match status" value="1"/>
</dbReference>
<comment type="subcellular location">
    <subcellularLocation>
        <location evidence="1">Secreted</location>
    </subcellularLocation>
</comment>
<keyword evidence="4" id="KW-0732">Signal</keyword>
<dbReference type="Pfam" id="PF03227">
    <property type="entry name" value="GILT"/>
    <property type="match status" value="1"/>
</dbReference>
<keyword evidence="3" id="KW-0964">Secreted</keyword>